<feature type="transmembrane region" description="Helical" evidence="6">
    <location>
        <begin position="327"/>
        <end position="352"/>
    </location>
</feature>
<organism evidence="8 9">
    <name type="scientific">Salarchaeum japonicum</name>
    <dbReference type="NCBI Taxonomy" id="555573"/>
    <lineage>
        <taxon>Archaea</taxon>
        <taxon>Methanobacteriati</taxon>
        <taxon>Methanobacteriota</taxon>
        <taxon>Stenosarchaea group</taxon>
        <taxon>Halobacteria</taxon>
        <taxon>Halobacteriales</taxon>
        <taxon>Halobacteriaceae</taxon>
    </lineage>
</organism>
<dbReference type="Pfam" id="PF00582">
    <property type="entry name" value="Usp"/>
    <property type="match status" value="1"/>
</dbReference>
<dbReference type="CDD" id="cd00293">
    <property type="entry name" value="USP-like"/>
    <property type="match status" value="2"/>
</dbReference>
<dbReference type="SUPFAM" id="SSF52402">
    <property type="entry name" value="Adenine nucleotide alpha hydrolases-like"/>
    <property type="match status" value="2"/>
</dbReference>
<dbReference type="GO" id="GO:0055085">
    <property type="term" value="P:transmembrane transport"/>
    <property type="evidence" value="ECO:0007669"/>
    <property type="project" value="InterPro"/>
</dbReference>
<dbReference type="InterPro" id="IPR002293">
    <property type="entry name" value="AA/rel_permease1"/>
</dbReference>
<feature type="transmembrane region" description="Helical" evidence="6">
    <location>
        <begin position="257"/>
        <end position="277"/>
    </location>
</feature>
<keyword evidence="3 6" id="KW-0812">Transmembrane</keyword>
<feature type="transmembrane region" description="Helical" evidence="6">
    <location>
        <begin position="373"/>
        <end position="392"/>
    </location>
</feature>
<feature type="transmembrane region" description="Helical" evidence="6">
    <location>
        <begin position="176"/>
        <end position="200"/>
    </location>
</feature>
<feature type="transmembrane region" description="Helical" evidence="6">
    <location>
        <begin position="24"/>
        <end position="47"/>
    </location>
</feature>
<evidence type="ECO:0000256" key="4">
    <source>
        <dbReference type="ARBA" id="ARBA00022989"/>
    </source>
</evidence>
<evidence type="ECO:0000256" key="3">
    <source>
        <dbReference type="ARBA" id="ARBA00022692"/>
    </source>
</evidence>
<feature type="transmembrane region" description="Helical" evidence="6">
    <location>
        <begin position="107"/>
        <end position="132"/>
    </location>
</feature>
<dbReference type="Gene3D" id="3.40.50.12370">
    <property type="match status" value="1"/>
</dbReference>
<keyword evidence="9" id="KW-1185">Reference proteome</keyword>
<dbReference type="GO" id="GO:0016020">
    <property type="term" value="C:membrane"/>
    <property type="evidence" value="ECO:0007669"/>
    <property type="project" value="UniProtKB-SubCell"/>
</dbReference>
<name>A0AAV3SYU9_9EURY</name>
<dbReference type="PANTHER" id="PTHR42770:SF11">
    <property type="entry name" value="INNER MEMBRANE TRANSPORT PROTEIN YBAT"/>
    <property type="match status" value="1"/>
</dbReference>
<evidence type="ECO:0000256" key="5">
    <source>
        <dbReference type="ARBA" id="ARBA00023136"/>
    </source>
</evidence>
<protein>
    <submittedName>
        <fullName evidence="8">Amino acid transporter</fullName>
    </submittedName>
</protein>
<gene>
    <name evidence="8" type="ORF">GCM10009019_04240</name>
</gene>
<dbReference type="AlphaFoldDB" id="A0AAV3SYU9"/>
<sequence length="792" mass="84613">MSDSAEASDGSHDVEAELSRDMGLWGITFIGIGAMIGAGVFALTGFAAGLAGPALLLAFLLNGVIASFTAMSYAELGAAFPRSGGAYNWVTEAIPRPWGFFTGWTNWFAQAVACALYAVTFGSFFVEFLVILGPLHHDFSLFGVITHSVLAKALAALVVAFFAYINYRGAEETGKIGIVVTTVKVVILGLFVVFGALATVKDPNWTTKFLGDRGFFANGVTGVLAAMGFTYVAFEGYDIIVQSGEEVKNPGTNIPKAIFYSIVVVIPIYVLVAFAAIGGIDITADILEIAGVSGTPADWTTWQLLGEMGELGIIQAAGQFVPYGLPLLLVAGLTATMSALNATLYASSRIAFSMSRDKLLPDPLSRIHDTTRAPYYSIFVSGGIIGLMAITLPIESVAASSSVMFLLLFSMVNVAVIAMRKNRPDLERPFEVPFMPVLPILGIFFQLLLAPFLLTSLGLQPGLGPESEGFVALVTMLIWFALGVGVYYSYSQERELERMEEQTPAVVTERAPEDREYQIVVPVSNPENVEQFMRTAIDLAQENDGEILVMSVVTVPQQTPIAEGRAFADEKREVIDEAMSFAEDENVPVSGTVRIGHDVSTAILNTLEQQSSDAVLLGWRGRGRRRDAVLGSNVDAVVTGAPCDVFVEKIGTDADGSVDSILVPAAGGPHGELAAEAARAVAHSEDAPVTVFRVRSGGEDAGENVLDNVTAALGDVEVSVKEVEADDVADAIVAETANHDLTLIGATREGMLQQLVFGAIPEEVGRRAESTVLMAKRNLGITSRLRRWLRWE</sequence>
<reference evidence="8 9" key="1">
    <citation type="journal article" date="2019" name="Int. J. Syst. Evol. Microbiol.">
        <title>The Global Catalogue of Microorganisms (GCM) 10K type strain sequencing project: providing services to taxonomists for standard genome sequencing and annotation.</title>
        <authorList>
            <consortium name="The Broad Institute Genomics Platform"/>
            <consortium name="The Broad Institute Genome Sequencing Center for Infectious Disease"/>
            <person name="Wu L."/>
            <person name="Ma J."/>
        </authorList>
    </citation>
    <scope>NUCLEOTIDE SEQUENCE [LARGE SCALE GENOMIC DNA]</scope>
    <source>
        <strain evidence="8 9">JCM 16327</strain>
    </source>
</reference>
<evidence type="ECO:0000259" key="7">
    <source>
        <dbReference type="Pfam" id="PF00582"/>
    </source>
</evidence>
<keyword evidence="4 6" id="KW-1133">Transmembrane helix</keyword>
<feature type="domain" description="UspA" evidence="7">
    <location>
        <begin position="519"/>
        <end position="647"/>
    </location>
</feature>
<feature type="transmembrane region" description="Helical" evidence="6">
    <location>
        <begin position="430"/>
        <end position="449"/>
    </location>
</feature>
<dbReference type="InterPro" id="IPR006016">
    <property type="entry name" value="UspA"/>
</dbReference>
<proteinExistence type="predicted"/>
<evidence type="ECO:0000256" key="6">
    <source>
        <dbReference type="SAM" id="Phobius"/>
    </source>
</evidence>
<feature type="transmembrane region" description="Helical" evidence="6">
    <location>
        <begin position="398"/>
        <end position="418"/>
    </location>
</feature>
<keyword evidence="2" id="KW-1003">Cell membrane</keyword>
<dbReference type="InterPro" id="IPR050367">
    <property type="entry name" value="APC_superfamily"/>
</dbReference>
<dbReference type="EMBL" id="BAAADU010000002">
    <property type="protein sequence ID" value="GAA0645282.1"/>
    <property type="molecule type" value="Genomic_DNA"/>
</dbReference>
<dbReference type="Gene3D" id="1.20.1740.10">
    <property type="entry name" value="Amino acid/polyamine transporter I"/>
    <property type="match status" value="1"/>
</dbReference>
<dbReference type="Pfam" id="PF13520">
    <property type="entry name" value="AA_permease_2"/>
    <property type="match status" value="1"/>
</dbReference>
<dbReference type="PANTHER" id="PTHR42770">
    <property type="entry name" value="AMINO ACID TRANSPORTER-RELATED"/>
    <property type="match status" value="1"/>
</dbReference>
<dbReference type="GeneID" id="68572461"/>
<keyword evidence="5 6" id="KW-0472">Membrane</keyword>
<feature type="transmembrane region" description="Helical" evidence="6">
    <location>
        <begin position="139"/>
        <end position="164"/>
    </location>
</feature>
<accession>A0AAV3SYU9</accession>
<evidence type="ECO:0000256" key="2">
    <source>
        <dbReference type="ARBA" id="ARBA00022475"/>
    </source>
</evidence>
<comment type="caution">
    <text evidence="8">The sequence shown here is derived from an EMBL/GenBank/DDBJ whole genome shotgun (WGS) entry which is preliminary data.</text>
</comment>
<evidence type="ECO:0000313" key="8">
    <source>
        <dbReference type="EMBL" id="GAA0645282.1"/>
    </source>
</evidence>
<evidence type="ECO:0000256" key="1">
    <source>
        <dbReference type="ARBA" id="ARBA00004651"/>
    </source>
</evidence>
<feature type="transmembrane region" description="Helical" evidence="6">
    <location>
        <begin position="54"/>
        <end position="74"/>
    </location>
</feature>
<dbReference type="Proteomes" id="UP001500194">
    <property type="component" value="Unassembled WGS sequence"/>
</dbReference>
<dbReference type="RefSeq" id="WP_227261861.1">
    <property type="nucleotide sequence ID" value="NZ_BAAADU010000002.1"/>
</dbReference>
<feature type="transmembrane region" description="Helical" evidence="6">
    <location>
        <begin position="469"/>
        <end position="490"/>
    </location>
</feature>
<evidence type="ECO:0000313" key="9">
    <source>
        <dbReference type="Proteomes" id="UP001500194"/>
    </source>
</evidence>
<comment type="subcellular location">
    <subcellularLocation>
        <location evidence="1">Cell membrane</location>
        <topology evidence="1">Multi-pass membrane protein</topology>
    </subcellularLocation>
</comment>